<reference evidence="2" key="1">
    <citation type="submission" date="2022-11" db="UniProtKB">
        <authorList>
            <consortium name="WormBaseParasite"/>
        </authorList>
    </citation>
    <scope>IDENTIFICATION</scope>
</reference>
<evidence type="ECO:0000313" key="2">
    <source>
        <dbReference type="WBParaSite" id="Gr19_v10_g27.t1"/>
    </source>
</evidence>
<accession>A0A914HLX3</accession>
<sequence>MSDFGLRGKDVSAPLVCDGDASAPVNSCWLVLAPKRPWRRNGNAKTSPAPWRNVFLPHTTAAVAKRSAPNPALPPLVGAGRLGPAFWAPETFEGP</sequence>
<protein>
    <submittedName>
        <fullName evidence="2">Uncharacterized protein</fullName>
    </submittedName>
</protein>
<evidence type="ECO:0000313" key="1">
    <source>
        <dbReference type="Proteomes" id="UP000887572"/>
    </source>
</evidence>
<dbReference type="WBParaSite" id="Gr19_v10_g27.t1">
    <property type="protein sequence ID" value="Gr19_v10_g27.t1"/>
    <property type="gene ID" value="Gr19_v10_g27"/>
</dbReference>
<dbReference type="AlphaFoldDB" id="A0A914HLX3"/>
<keyword evidence="1" id="KW-1185">Reference proteome</keyword>
<proteinExistence type="predicted"/>
<organism evidence="1 2">
    <name type="scientific">Globodera rostochiensis</name>
    <name type="common">Golden nematode worm</name>
    <name type="synonym">Heterodera rostochiensis</name>
    <dbReference type="NCBI Taxonomy" id="31243"/>
    <lineage>
        <taxon>Eukaryota</taxon>
        <taxon>Metazoa</taxon>
        <taxon>Ecdysozoa</taxon>
        <taxon>Nematoda</taxon>
        <taxon>Chromadorea</taxon>
        <taxon>Rhabditida</taxon>
        <taxon>Tylenchina</taxon>
        <taxon>Tylenchomorpha</taxon>
        <taxon>Tylenchoidea</taxon>
        <taxon>Heteroderidae</taxon>
        <taxon>Heteroderinae</taxon>
        <taxon>Globodera</taxon>
    </lineage>
</organism>
<dbReference type="Proteomes" id="UP000887572">
    <property type="component" value="Unplaced"/>
</dbReference>
<name>A0A914HLX3_GLORO</name>